<dbReference type="InParanoid" id="A0A0G4H7N9"/>
<dbReference type="GO" id="GO:0051536">
    <property type="term" value="F:iron-sulfur cluster binding"/>
    <property type="evidence" value="ECO:0007669"/>
    <property type="project" value="UniProtKB-KW"/>
</dbReference>
<evidence type="ECO:0000256" key="5">
    <source>
        <dbReference type="ARBA" id="ARBA00023004"/>
    </source>
</evidence>
<dbReference type="Gene3D" id="3.40.50.11860">
    <property type="entry name" value="Diphthamide synthesis DPH1/DPH2 domain 3"/>
    <property type="match status" value="1"/>
</dbReference>
<protein>
    <recommendedName>
        <fullName evidence="10">2-(3-amino-3-carboxypropyl)histidine synthase</fullName>
    </recommendedName>
</protein>
<proteinExistence type="inferred from homology"/>
<dbReference type="EMBL" id="CDMY01001052">
    <property type="protein sequence ID" value="CEM39777.1"/>
    <property type="molecule type" value="Genomic_DNA"/>
</dbReference>
<evidence type="ECO:0000256" key="4">
    <source>
        <dbReference type="ARBA" id="ARBA00022723"/>
    </source>
</evidence>
<dbReference type="GO" id="GO:0017183">
    <property type="term" value="P:protein histidyl modification to diphthamide"/>
    <property type="evidence" value="ECO:0007669"/>
    <property type="project" value="UniProtKB-UniPathway"/>
</dbReference>
<dbReference type="PANTHER" id="PTHR10762:SF2">
    <property type="entry name" value="2-(3-AMINO-3-CARBOXYPROPYL)HISTIDINE SYNTHASE SUBUNIT 2"/>
    <property type="match status" value="1"/>
</dbReference>
<reference evidence="8 9" key="1">
    <citation type="submission" date="2014-11" db="EMBL/GenBank/DDBJ databases">
        <authorList>
            <person name="Zhu J."/>
            <person name="Qi W."/>
            <person name="Song R."/>
        </authorList>
    </citation>
    <scope>NUCLEOTIDE SEQUENCE [LARGE SCALE GENOMIC DNA]</scope>
</reference>
<comment type="similarity">
    <text evidence="3">Belongs to the DPH1/DPH2 family. DPH2 subfamily.</text>
</comment>
<dbReference type="GO" id="GO:0046872">
    <property type="term" value="F:metal ion binding"/>
    <property type="evidence" value="ECO:0007669"/>
    <property type="project" value="UniProtKB-KW"/>
</dbReference>
<dbReference type="NCBIfam" id="TIGR00322">
    <property type="entry name" value="diphth2_R"/>
    <property type="match status" value="2"/>
</dbReference>
<dbReference type="InterPro" id="IPR016435">
    <property type="entry name" value="DPH1/DPH2"/>
</dbReference>
<evidence type="ECO:0000313" key="9">
    <source>
        <dbReference type="Proteomes" id="UP000041254"/>
    </source>
</evidence>
<dbReference type="PANTHER" id="PTHR10762">
    <property type="entry name" value="DIPHTHAMIDE BIOSYNTHESIS PROTEIN"/>
    <property type="match status" value="1"/>
</dbReference>
<dbReference type="OrthoDB" id="449241at2759"/>
<dbReference type="Pfam" id="PF01866">
    <property type="entry name" value="Diphthamide_syn"/>
    <property type="match status" value="2"/>
</dbReference>
<dbReference type="UniPathway" id="UPA00559"/>
<comment type="pathway">
    <text evidence="2">Protein modification; peptidyl-diphthamide biosynthesis.</text>
</comment>
<sequence>MAVNGDGSVCPVSLESFYEINHIASLIHRHGFRRTALQFPDTLLRDAPAVCSALQRRLRQCGASECLVFVLGDTAYGACSVDEVAAQHYGADSIVHYGPSCQSVTAHGLPVMWVFGRVPIDAAQLIKQMDSNALFSSPCLLIYDVAYHHALNELLDAMPIPPPSHTADSNGSTMVIDANDSSTPFDVAVAVPRTSLHLDQEGEGDAKEADGQKDSIVVPLQVANRRVCAVRVRDRPSDSGEASPGRRDLQPLSVRVAPVSPDHSPESAYLDSLPCSDSGQLQLVCIAEDDSPLLTRILKRHGNTHKIWQYSPVRGSLCEVSSQSGRLLMRRYRAVEAVRTARVIGLVYGTVALQHHRKLHDRLKRLIRSAGRQVLSLVVGKLSVAKLGNFPEVDAFCHMASPEDPLTEALSKDLPAPVCTPYELEVALGVREWDGRYMLEFAELIDSLPFPAIPSRTADHHTVEHSLIGRGTIREFHTSANGTVQGAGGGGEAAGEQLMVKGEGVLSVGLASVLVPYTSRSFKGVEPLEGLDAPRAALEGQRGIAAGYEDELPAAPLHTRTSDDRAGGGDKTAQTWKVEL</sequence>
<dbReference type="Proteomes" id="UP000041254">
    <property type="component" value="Unassembled WGS sequence"/>
</dbReference>
<dbReference type="GO" id="GO:0090560">
    <property type="term" value="F:2-(3-amino-3-carboxypropyl)histidine synthase activity"/>
    <property type="evidence" value="ECO:0007669"/>
    <property type="project" value="InterPro"/>
</dbReference>
<comment type="cofactor">
    <cofactor evidence="1">
        <name>[4Fe-4S] cluster</name>
        <dbReference type="ChEBI" id="CHEBI:49883"/>
    </cofactor>
</comment>
<feature type="region of interest" description="Disordered" evidence="7">
    <location>
        <begin position="231"/>
        <end position="268"/>
    </location>
</feature>
<dbReference type="OMA" id="TSNSRPM"/>
<dbReference type="InterPro" id="IPR042263">
    <property type="entry name" value="DPH1/DPH2_1"/>
</dbReference>
<keyword evidence="4" id="KW-0479">Metal-binding</keyword>
<evidence type="ECO:0000256" key="3">
    <source>
        <dbReference type="ARBA" id="ARBA00006179"/>
    </source>
</evidence>
<dbReference type="VEuPathDB" id="CryptoDB:Vbra_19761"/>
<dbReference type="InterPro" id="IPR042265">
    <property type="entry name" value="DPH1/DPH2_3"/>
</dbReference>
<dbReference type="FunCoup" id="A0A0G4H7N9">
    <property type="interactions" value="102"/>
</dbReference>
<dbReference type="SFLD" id="SFLDS00032">
    <property type="entry name" value="Radical_SAM_3-amino-3-carboxyp"/>
    <property type="match status" value="1"/>
</dbReference>
<name>A0A0G4H7N9_VITBC</name>
<dbReference type="PhylomeDB" id="A0A0G4H7N9"/>
<accession>A0A0G4H7N9</accession>
<dbReference type="AlphaFoldDB" id="A0A0G4H7N9"/>
<evidence type="ECO:0008006" key="10">
    <source>
        <dbReference type="Google" id="ProtNLM"/>
    </source>
</evidence>
<gene>
    <name evidence="8" type="ORF">Vbra_19761</name>
</gene>
<feature type="region of interest" description="Disordered" evidence="7">
    <location>
        <begin position="548"/>
        <end position="580"/>
    </location>
</feature>
<dbReference type="Gene3D" id="3.40.50.11840">
    <property type="entry name" value="Diphthamide synthesis DPH1/DPH2 domain 1"/>
    <property type="match status" value="1"/>
</dbReference>
<dbReference type="STRING" id="1169540.A0A0G4H7N9"/>
<keyword evidence="9" id="KW-1185">Reference proteome</keyword>
<evidence type="ECO:0000256" key="1">
    <source>
        <dbReference type="ARBA" id="ARBA00001966"/>
    </source>
</evidence>
<feature type="compositionally biased region" description="Basic and acidic residues" evidence="7">
    <location>
        <begin position="231"/>
        <end position="249"/>
    </location>
</feature>
<keyword evidence="5" id="KW-0408">Iron</keyword>
<evidence type="ECO:0000313" key="8">
    <source>
        <dbReference type="EMBL" id="CEM39777.1"/>
    </source>
</evidence>
<evidence type="ECO:0000256" key="7">
    <source>
        <dbReference type="SAM" id="MobiDB-lite"/>
    </source>
</evidence>
<evidence type="ECO:0000256" key="2">
    <source>
        <dbReference type="ARBA" id="ARBA00005156"/>
    </source>
</evidence>
<organism evidence="8 9">
    <name type="scientific">Vitrella brassicaformis (strain CCMP3155)</name>
    <dbReference type="NCBI Taxonomy" id="1169540"/>
    <lineage>
        <taxon>Eukaryota</taxon>
        <taxon>Sar</taxon>
        <taxon>Alveolata</taxon>
        <taxon>Colpodellida</taxon>
        <taxon>Vitrellaceae</taxon>
        <taxon>Vitrella</taxon>
    </lineage>
</organism>
<evidence type="ECO:0000256" key="6">
    <source>
        <dbReference type="ARBA" id="ARBA00023014"/>
    </source>
</evidence>
<dbReference type="FunFam" id="3.40.50.11860:FF:000001">
    <property type="entry name" value="2-(3-amino-3-carboxypropyl)histidine synthase subunit 2"/>
    <property type="match status" value="1"/>
</dbReference>
<keyword evidence="6" id="KW-0411">Iron-sulfur</keyword>